<evidence type="ECO:0000313" key="2">
    <source>
        <dbReference type="EMBL" id="CAK0844170.1"/>
    </source>
</evidence>
<feature type="compositionally biased region" description="Basic and acidic residues" evidence="1">
    <location>
        <begin position="73"/>
        <end position="83"/>
    </location>
</feature>
<evidence type="ECO:0000313" key="3">
    <source>
        <dbReference type="Proteomes" id="UP001189429"/>
    </source>
</evidence>
<gene>
    <name evidence="2" type="ORF">PCOR1329_LOCUS38329</name>
</gene>
<dbReference type="Proteomes" id="UP001189429">
    <property type="component" value="Unassembled WGS sequence"/>
</dbReference>
<protein>
    <submittedName>
        <fullName evidence="2">Uncharacterized protein</fullName>
    </submittedName>
</protein>
<sequence>MAPQLVHAHPSACSKNWHVCELFTSWLPMRMGPMVSITTASRTPLNGRHPECWACPVAGHAACSQMKQASSKLKKEEEGTSGKEEEDGEDGPAGTNDKYDASDGRGGQIPVKSSS</sequence>
<name>A0ABN9TFB2_9DINO</name>
<proteinExistence type="predicted"/>
<reference evidence="2" key="1">
    <citation type="submission" date="2023-10" db="EMBL/GenBank/DDBJ databases">
        <authorList>
            <person name="Chen Y."/>
            <person name="Shah S."/>
            <person name="Dougan E. K."/>
            <person name="Thang M."/>
            <person name="Chan C."/>
        </authorList>
    </citation>
    <scope>NUCLEOTIDE SEQUENCE [LARGE SCALE GENOMIC DNA]</scope>
</reference>
<feature type="region of interest" description="Disordered" evidence="1">
    <location>
        <begin position="66"/>
        <end position="115"/>
    </location>
</feature>
<dbReference type="EMBL" id="CAUYUJ010014639">
    <property type="protein sequence ID" value="CAK0844170.1"/>
    <property type="molecule type" value="Genomic_DNA"/>
</dbReference>
<organism evidence="2 3">
    <name type="scientific">Prorocentrum cordatum</name>
    <dbReference type="NCBI Taxonomy" id="2364126"/>
    <lineage>
        <taxon>Eukaryota</taxon>
        <taxon>Sar</taxon>
        <taxon>Alveolata</taxon>
        <taxon>Dinophyceae</taxon>
        <taxon>Prorocentrales</taxon>
        <taxon>Prorocentraceae</taxon>
        <taxon>Prorocentrum</taxon>
    </lineage>
</organism>
<keyword evidence="3" id="KW-1185">Reference proteome</keyword>
<accession>A0ABN9TFB2</accession>
<evidence type="ECO:0000256" key="1">
    <source>
        <dbReference type="SAM" id="MobiDB-lite"/>
    </source>
</evidence>
<comment type="caution">
    <text evidence="2">The sequence shown here is derived from an EMBL/GenBank/DDBJ whole genome shotgun (WGS) entry which is preliminary data.</text>
</comment>